<evidence type="ECO:0000256" key="1">
    <source>
        <dbReference type="ARBA" id="ARBA00004251"/>
    </source>
</evidence>
<dbReference type="Proteomes" id="UP000321393">
    <property type="component" value="Unassembled WGS sequence"/>
</dbReference>
<evidence type="ECO:0000256" key="5">
    <source>
        <dbReference type="ARBA" id="ARBA00022949"/>
    </source>
</evidence>
<dbReference type="GO" id="GO:0046739">
    <property type="term" value="P:transport of virus in multicellular host"/>
    <property type="evidence" value="ECO:0007669"/>
    <property type="project" value="TreeGrafter"/>
</dbReference>
<evidence type="ECO:0000313" key="13">
    <source>
        <dbReference type="Proteomes" id="UP000321393"/>
    </source>
</evidence>
<keyword evidence="6" id="KW-1015">Disulfide bond</keyword>
<evidence type="ECO:0000256" key="8">
    <source>
        <dbReference type="ARBA" id="ARBA00038393"/>
    </source>
</evidence>
<feature type="transmembrane region" description="Helical" evidence="9">
    <location>
        <begin position="252"/>
        <end position="273"/>
    </location>
</feature>
<evidence type="ECO:0000256" key="2">
    <source>
        <dbReference type="ARBA" id="ARBA00022581"/>
    </source>
</evidence>
<evidence type="ECO:0000256" key="10">
    <source>
        <dbReference type="SAM" id="SignalP"/>
    </source>
</evidence>
<evidence type="ECO:0000313" key="12">
    <source>
        <dbReference type="EMBL" id="KAA0040438.1"/>
    </source>
</evidence>
<evidence type="ECO:0000256" key="3">
    <source>
        <dbReference type="ARBA" id="ARBA00022729"/>
    </source>
</evidence>
<comment type="caution">
    <text evidence="12">The sequence shown here is derived from an EMBL/GenBank/DDBJ whole genome shotgun (WGS) entry which is preliminary data.</text>
</comment>
<keyword evidence="9" id="KW-0472">Membrane</keyword>
<keyword evidence="4" id="KW-0677">Repeat</keyword>
<evidence type="ECO:0000256" key="4">
    <source>
        <dbReference type="ARBA" id="ARBA00022737"/>
    </source>
</evidence>
<feature type="signal peptide" evidence="10">
    <location>
        <begin position="1"/>
        <end position="24"/>
    </location>
</feature>
<reference evidence="12 13" key="1">
    <citation type="submission" date="2019-08" db="EMBL/GenBank/DDBJ databases">
        <title>Draft genome sequences of two oriental melons (Cucumis melo L. var makuwa).</title>
        <authorList>
            <person name="Kwon S.-Y."/>
        </authorList>
    </citation>
    <scope>NUCLEOTIDE SEQUENCE [LARGE SCALE GENOMIC DNA]</scope>
    <source>
        <strain evidence="13">cv. SW 3</strain>
        <tissue evidence="12">Leaf</tissue>
    </source>
</reference>
<dbReference type="OrthoDB" id="1690819at2759"/>
<evidence type="ECO:0000256" key="6">
    <source>
        <dbReference type="ARBA" id="ARBA00023157"/>
    </source>
</evidence>
<dbReference type="Pfam" id="PF01657">
    <property type="entry name" value="Stress-antifung"/>
    <property type="match status" value="2"/>
</dbReference>
<keyword evidence="9" id="KW-0812">Transmembrane</keyword>
<comment type="subcellular location">
    <subcellularLocation>
        <location evidence="7">Cell junction</location>
        <location evidence="7">Plasmodesma</location>
    </subcellularLocation>
    <subcellularLocation>
        <location evidence="1">Cell membrane</location>
        <topology evidence="1">Single-pass type I membrane protein</topology>
    </subcellularLocation>
</comment>
<dbReference type="STRING" id="1194695.A0A5A7TBZ8"/>
<dbReference type="GO" id="GO:0009506">
    <property type="term" value="C:plasmodesma"/>
    <property type="evidence" value="ECO:0007669"/>
    <property type="project" value="UniProtKB-SubCell"/>
</dbReference>
<comment type="similarity">
    <text evidence="8">Belongs to the cysteine-rich repeat secretory protein family. Plasmodesmata-located proteins (PDLD) subfamily.</text>
</comment>
<gene>
    <name evidence="12" type="ORF">E6C27_scaffold35G00720</name>
</gene>
<evidence type="ECO:0000259" key="11">
    <source>
        <dbReference type="PROSITE" id="PS51473"/>
    </source>
</evidence>
<organism evidence="12 13">
    <name type="scientific">Cucumis melo var. makuwa</name>
    <name type="common">Oriental melon</name>
    <dbReference type="NCBI Taxonomy" id="1194695"/>
    <lineage>
        <taxon>Eukaryota</taxon>
        <taxon>Viridiplantae</taxon>
        <taxon>Streptophyta</taxon>
        <taxon>Embryophyta</taxon>
        <taxon>Tracheophyta</taxon>
        <taxon>Spermatophyta</taxon>
        <taxon>Magnoliopsida</taxon>
        <taxon>eudicotyledons</taxon>
        <taxon>Gunneridae</taxon>
        <taxon>Pentapetalae</taxon>
        <taxon>rosids</taxon>
        <taxon>fabids</taxon>
        <taxon>Cucurbitales</taxon>
        <taxon>Cucurbitaceae</taxon>
        <taxon>Benincaseae</taxon>
        <taxon>Cucumis</taxon>
    </lineage>
</organism>
<dbReference type="EMBL" id="SSTE01017387">
    <property type="protein sequence ID" value="KAA0040438.1"/>
    <property type="molecule type" value="Genomic_DNA"/>
</dbReference>
<dbReference type="InterPro" id="IPR051378">
    <property type="entry name" value="Cell2Cell_Antifungal"/>
</dbReference>
<dbReference type="CDD" id="cd23509">
    <property type="entry name" value="Gnk2-like"/>
    <property type="match status" value="2"/>
</dbReference>
<dbReference type="PANTHER" id="PTHR32080:SF6">
    <property type="entry name" value="PLASMODESMATA-LOCATED PROTEIN 4"/>
    <property type="match status" value="1"/>
</dbReference>
<keyword evidence="2" id="KW-0945">Host-virus interaction</keyword>
<dbReference type="InterPro" id="IPR038408">
    <property type="entry name" value="GNK2_sf"/>
</dbReference>
<accession>A0A5A7TBZ8</accession>
<name>A0A5A7TBZ8_CUCMM</name>
<keyword evidence="5" id="KW-0965">Cell junction</keyword>
<keyword evidence="3 10" id="KW-0732">Signal</keyword>
<keyword evidence="9" id="KW-1133">Transmembrane helix</keyword>
<dbReference type="InterPro" id="IPR002902">
    <property type="entry name" value="GNK2"/>
</dbReference>
<dbReference type="AlphaFoldDB" id="A0A5A7TBZ8"/>
<sequence>MEPINKSPHIFYLLLILIIPNCHSEPDHNALVYHYCTNNNQPPTSTSMSETLSSLFEALIKQSTNSTFHRQTTAQTGIPISAEYQCRGDMSLMGCKSCVTQLGILSNRLCAGAKTARVQLKGCYVRYETDGEEEKEEYGELVHKECGERKVGGGGGGYEAAALWEVEEGILRSGIGYFEGRNEGVRVVAQCEGALLGLGCDCAECVSRAVEVLRQDCRGSLDGSVYLDGCYVTYYTYHLLGDEKNGSSGKSVAIVLGGAATLGLGFIFILLIFRQTCGKKDDD</sequence>
<proteinExistence type="inferred from homology"/>
<evidence type="ECO:0000256" key="9">
    <source>
        <dbReference type="SAM" id="Phobius"/>
    </source>
</evidence>
<protein>
    <submittedName>
        <fullName evidence="12">Cysteine-rich repeat secretory protein 3 isoform X3</fullName>
    </submittedName>
</protein>
<dbReference type="GO" id="GO:0010497">
    <property type="term" value="P:plasmodesmata-mediated intercellular transport"/>
    <property type="evidence" value="ECO:0007669"/>
    <property type="project" value="TreeGrafter"/>
</dbReference>
<feature type="domain" description="Gnk2-homologous" evidence="11">
    <location>
        <begin position="30"/>
        <end position="132"/>
    </location>
</feature>
<dbReference type="Gene3D" id="3.30.430.20">
    <property type="entry name" value="Gnk2 domain, C-X8-C-X2-C motif"/>
    <property type="match status" value="2"/>
</dbReference>
<dbReference type="GO" id="GO:0005886">
    <property type="term" value="C:plasma membrane"/>
    <property type="evidence" value="ECO:0007669"/>
    <property type="project" value="UniProtKB-SubCell"/>
</dbReference>
<feature type="domain" description="Gnk2-homologous" evidence="11">
    <location>
        <begin position="139"/>
        <end position="239"/>
    </location>
</feature>
<dbReference type="PANTHER" id="PTHR32080">
    <property type="entry name" value="ANTIFUNGAL PROTEIN GINKBILOBIN-2-LIKE"/>
    <property type="match status" value="1"/>
</dbReference>
<feature type="chain" id="PRO_5023038230" evidence="10">
    <location>
        <begin position="25"/>
        <end position="283"/>
    </location>
</feature>
<dbReference type="PROSITE" id="PS51473">
    <property type="entry name" value="GNK2"/>
    <property type="match status" value="2"/>
</dbReference>
<evidence type="ECO:0000256" key="7">
    <source>
        <dbReference type="ARBA" id="ARBA00024184"/>
    </source>
</evidence>